<dbReference type="Proteomes" id="UP000050360">
    <property type="component" value="Unassembled WGS sequence"/>
</dbReference>
<feature type="transmembrane region" description="Helical" evidence="1">
    <location>
        <begin position="29"/>
        <end position="50"/>
    </location>
</feature>
<dbReference type="InterPro" id="IPR043717">
    <property type="entry name" value="DUF5658"/>
</dbReference>
<dbReference type="AlphaFoldDB" id="A0A0N8KQU4"/>
<dbReference type="Pfam" id="PF18902">
    <property type="entry name" value="DUF5658"/>
    <property type="match status" value="1"/>
</dbReference>
<feature type="transmembrane region" description="Helical" evidence="1">
    <location>
        <begin position="136"/>
        <end position="155"/>
    </location>
</feature>
<evidence type="ECO:0000259" key="2">
    <source>
        <dbReference type="Pfam" id="PF18902"/>
    </source>
</evidence>
<evidence type="ECO:0000313" key="3">
    <source>
        <dbReference type="EMBL" id="KPQ43106.1"/>
    </source>
</evidence>
<comment type="caution">
    <text evidence="3">The sequence shown here is derived from an EMBL/GenBank/DDBJ whole genome shotgun (WGS) entry which is preliminary data.</text>
</comment>
<organism evidence="3 4">
    <name type="scientific">Candidatus Methanoperedens nitratireducens</name>
    <dbReference type="NCBI Taxonomy" id="1392998"/>
    <lineage>
        <taxon>Archaea</taxon>
        <taxon>Methanobacteriati</taxon>
        <taxon>Methanobacteriota</taxon>
        <taxon>Stenosarchaea group</taxon>
        <taxon>Methanomicrobia</taxon>
        <taxon>Methanosarcinales</taxon>
        <taxon>ANME-2 cluster</taxon>
        <taxon>Candidatus Methanoperedentaceae</taxon>
        <taxon>Candidatus Methanoperedens</taxon>
    </lineage>
</organism>
<gene>
    <name evidence="3" type="ORF">MPEBLZ_02330</name>
</gene>
<accession>A0A0N8KQU4</accession>
<proteinExistence type="predicted"/>
<feature type="domain" description="DUF5658" evidence="2">
    <location>
        <begin position="34"/>
        <end position="120"/>
    </location>
</feature>
<sequence>MIENKEEPEFGFMKLLSGYIYRRLNFQHFLYFCVFITFDIGDTVTAAIMMDSKGLGVEYNPIIQYIYLNYGLSGLIAAKLWLIIVPLMIASTKVKDSYWFINGVLGSLIVLGILAIQANIQEISGIAHMSPMEINTIYLVVLLLFTFAGTIIDNYTKTKAQNSFSNRIKGLNKKYSSTFK</sequence>
<reference evidence="3 4" key="1">
    <citation type="submission" date="2015-09" db="EMBL/GenBank/DDBJ databases">
        <title>A metagenomics-based metabolic model of nitrate-dependent anaerobic oxidation of methane by Methanoperedens-like archaea.</title>
        <authorList>
            <person name="Arshad A."/>
            <person name="Speth D.R."/>
            <person name="De Graaf R.M."/>
            <person name="Op Den Camp H.J."/>
            <person name="Jetten M.S."/>
            <person name="Welte C.U."/>
        </authorList>
    </citation>
    <scope>NUCLEOTIDE SEQUENCE [LARGE SCALE GENOMIC DNA]</scope>
</reference>
<dbReference type="EMBL" id="LKCM01000179">
    <property type="protein sequence ID" value="KPQ43106.1"/>
    <property type="molecule type" value="Genomic_DNA"/>
</dbReference>
<keyword evidence="1" id="KW-0472">Membrane</keyword>
<keyword evidence="1" id="KW-1133">Transmembrane helix</keyword>
<protein>
    <recommendedName>
        <fullName evidence="2">DUF5658 domain-containing protein</fullName>
    </recommendedName>
</protein>
<keyword evidence="1" id="KW-0812">Transmembrane</keyword>
<feature type="transmembrane region" description="Helical" evidence="1">
    <location>
        <begin position="97"/>
        <end position="116"/>
    </location>
</feature>
<name>A0A0N8KQU4_9EURY</name>
<evidence type="ECO:0000313" key="4">
    <source>
        <dbReference type="Proteomes" id="UP000050360"/>
    </source>
</evidence>
<feature type="transmembrane region" description="Helical" evidence="1">
    <location>
        <begin position="62"/>
        <end position="85"/>
    </location>
</feature>
<evidence type="ECO:0000256" key="1">
    <source>
        <dbReference type="SAM" id="Phobius"/>
    </source>
</evidence>